<dbReference type="InterPro" id="IPR002172">
    <property type="entry name" value="LDrepeatLR_classA_rpt"/>
</dbReference>
<dbReference type="InterPro" id="IPR023415">
    <property type="entry name" value="LDLR_class-A_CS"/>
</dbReference>
<keyword evidence="4" id="KW-1185">Reference proteome</keyword>
<organism evidence="3 4">
    <name type="scientific">Trichonephila clavata</name>
    <name type="common">Joro spider</name>
    <name type="synonym">Nephila clavata</name>
    <dbReference type="NCBI Taxonomy" id="2740835"/>
    <lineage>
        <taxon>Eukaryota</taxon>
        <taxon>Metazoa</taxon>
        <taxon>Ecdysozoa</taxon>
        <taxon>Arthropoda</taxon>
        <taxon>Chelicerata</taxon>
        <taxon>Arachnida</taxon>
        <taxon>Araneae</taxon>
        <taxon>Araneomorphae</taxon>
        <taxon>Entelegynae</taxon>
        <taxon>Araneoidea</taxon>
        <taxon>Nephilidae</taxon>
        <taxon>Trichonephila</taxon>
    </lineage>
</organism>
<dbReference type="AlphaFoldDB" id="A0A8X6GI33"/>
<dbReference type="GO" id="GO:0043195">
    <property type="term" value="C:terminal bouton"/>
    <property type="evidence" value="ECO:0007669"/>
    <property type="project" value="TreeGrafter"/>
</dbReference>
<dbReference type="PANTHER" id="PTHR21105">
    <property type="entry name" value="GH16255P"/>
    <property type="match status" value="1"/>
</dbReference>
<dbReference type="CDD" id="cd00112">
    <property type="entry name" value="LDLa"/>
    <property type="match status" value="1"/>
</dbReference>
<dbReference type="Proteomes" id="UP000887116">
    <property type="component" value="Unassembled WGS sequence"/>
</dbReference>
<evidence type="ECO:0000313" key="4">
    <source>
        <dbReference type="Proteomes" id="UP000887116"/>
    </source>
</evidence>
<dbReference type="PROSITE" id="PS50068">
    <property type="entry name" value="LDLRA_2"/>
    <property type="match status" value="1"/>
</dbReference>
<evidence type="ECO:0000313" key="3">
    <source>
        <dbReference type="EMBL" id="GFQ82918.1"/>
    </source>
</evidence>
<proteinExistence type="predicted"/>
<dbReference type="Gene3D" id="4.10.400.10">
    <property type="entry name" value="Low-density Lipoprotein Receptor"/>
    <property type="match status" value="1"/>
</dbReference>
<dbReference type="EMBL" id="BMAO01022580">
    <property type="protein sequence ID" value="GFQ82918.1"/>
    <property type="molecule type" value="Genomic_DNA"/>
</dbReference>
<dbReference type="OrthoDB" id="6417936at2759"/>
<comment type="caution">
    <text evidence="2">Lacks conserved residue(s) required for the propagation of feature annotation.</text>
</comment>
<accession>A0A8X6GI33</accession>
<reference evidence="3" key="1">
    <citation type="submission" date="2020-07" db="EMBL/GenBank/DDBJ databases">
        <title>Multicomponent nature underlies the extraordinary mechanical properties of spider dragline silk.</title>
        <authorList>
            <person name="Kono N."/>
            <person name="Nakamura H."/>
            <person name="Mori M."/>
            <person name="Yoshida Y."/>
            <person name="Ohtoshi R."/>
            <person name="Malay A.D."/>
            <person name="Moran D.A.P."/>
            <person name="Tomita M."/>
            <person name="Numata K."/>
            <person name="Arakawa K."/>
        </authorList>
    </citation>
    <scope>NUCLEOTIDE SEQUENCE</scope>
</reference>
<evidence type="ECO:0000256" key="1">
    <source>
        <dbReference type="ARBA" id="ARBA00023157"/>
    </source>
</evidence>
<dbReference type="GO" id="GO:0043410">
    <property type="term" value="P:positive regulation of MAPK cascade"/>
    <property type="evidence" value="ECO:0007669"/>
    <property type="project" value="TreeGrafter"/>
</dbReference>
<comment type="caution">
    <text evidence="3">The sequence shown here is derived from an EMBL/GenBank/DDBJ whole genome shotgun (WGS) entry which is preliminary data.</text>
</comment>
<evidence type="ECO:0000256" key="2">
    <source>
        <dbReference type="PROSITE-ProRule" id="PRU00124"/>
    </source>
</evidence>
<dbReference type="PROSITE" id="PS01209">
    <property type="entry name" value="LDLRA_1"/>
    <property type="match status" value="1"/>
</dbReference>
<keyword evidence="1" id="KW-1015">Disulfide bond</keyword>
<dbReference type="SUPFAM" id="SSF57424">
    <property type="entry name" value="LDL receptor-like module"/>
    <property type="match status" value="1"/>
</dbReference>
<gene>
    <name evidence="3" type="primary">AVEN_269810_1</name>
    <name evidence="3" type="ORF">TNCT_133291</name>
</gene>
<dbReference type="PANTHER" id="PTHR21105:SF0">
    <property type="entry name" value="GH16255P"/>
    <property type="match status" value="1"/>
</dbReference>
<protein>
    <submittedName>
        <fullName evidence="3">Uncharacterized protein</fullName>
    </submittedName>
</protein>
<name>A0A8X6GI33_TRICU</name>
<sequence length="146" mass="17005">MLVSVTGEDEQYVHVETEVEHFRFVLKNRFILLSTLPMFTQKITRVRPYLVANAFTQLKEKSLDLRIYKFVQECPPAKDGTERFACPSPDHTNRYRCIDDRSLCDGFIDCPNAEDEDMGSCMFFKTTKAHLDVLADALLRWARGRY</sequence>
<dbReference type="GO" id="GO:0030297">
    <property type="term" value="F:transmembrane receptor protein tyrosine kinase activator activity"/>
    <property type="evidence" value="ECO:0007669"/>
    <property type="project" value="TreeGrafter"/>
</dbReference>
<dbReference type="InterPro" id="IPR036055">
    <property type="entry name" value="LDL_receptor-like_sf"/>
</dbReference>